<dbReference type="PANTHER" id="PTHR43369:SF2">
    <property type="entry name" value="PHOSPHORIBOSYLGLYCINAMIDE FORMYLTRANSFERASE"/>
    <property type="match status" value="1"/>
</dbReference>
<keyword evidence="3" id="KW-0808">Transferase</keyword>
<dbReference type="EMBL" id="CAEZXM010000135">
    <property type="protein sequence ID" value="CAB4692291.1"/>
    <property type="molecule type" value="Genomic_DNA"/>
</dbReference>
<dbReference type="Pfam" id="PF00551">
    <property type="entry name" value="Formyl_trans_N"/>
    <property type="match status" value="1"/>
</dbReference>
<proteinExistence type="inferred from homology"/>
<dbReference type="SUPFAM" id="SSF53328">
    <property type="entry name" value="Formyltransferase"/>
    <property type="match status" value="1"/>
</dbReference>
<dbReference type="PANTHER" id="PTHR43369">
    <property type="entry name" value="PHOSPHORIBOSYLGLYCINAMIDE FORMYLTRANSFERASE"/>
    <property type="match status" value="1"/>
</dbReference>
<dbReference type="InterPro" id="IPR036477">
    <property type="entry name" value="Formyl_transf_N_sf"/>
</dbReference>
<dbReference type="GO" id="GO:0006189">
    <property type="term" value="P:'de novo' IMP biosynthetic process"/>
    <property type="evidence" value="ECO:0007669"/>
    <property type="project" value="InterPro"/>
</dbReference>
<keyword evidence="4" id="KW-0658">Purine biosynthesis</keyword>
<dbReference type="GO" id="GO:0004644">
    <property type="term" value="F:phosphoribosylglycinamide formyltransferase activity"/>
    <property type="evidence" value="ECO:0007669"/>
    <property type="project" value="UniProtKB-EC"/>
</dbReference>
<evidence type="ECO:0000256" key="1">
    <source>
        <dbReference type="ARBA" id="ARBA00005054"/>
    </source>
</evidence>
<dbReference type="InterPro" id="IPR004607">
    <property type="entry name" value="GART"/>
</dbReference>
<dbReference type="Gene3D" id="3.40.50.170">
    <property type="entry name" value="Formyl transferase, N-terminal domain"/>
    <property type="match status" value="1"/>
</dbReference>
<organism evidence="6">
    <name type="scientific">freshwater metagenome</name>
    <dbReference type="NCBI Taxonomy" id="449393"/>
    <lineage>
        <taxon>unclassified sequences</taxon>
        <taxon>metagenomes</taxon>
        <taxon>ecological metagenomes</taxon>
    </lineage>
</organism>
<dbReference type="GO" id="GO:0005737">
    <property type="term" value="C:cytoplasm"/>
    <property type="evidence" value="ECO:0007669"/>
    <property type="project" value="TreeGrafter"/>
</dbReference>
<evidence type="ECO:0000256" key="3">
    <source>
        <dbReference type="ARBA" id="ARBA00022679"/>
    </source>
</evidence>
<gene>
    <name evidence="6" type="ORF">UFOPK2366_00827</name>
</gene>
<dbReference type="CDD" id="cd08645">
    <property type="entry name" value="FMT_core_GART"/>
    <property type="match status" value="1"/>
</dbReference>
<evidence type="ECO:0000313" key="6">
    <source>
        <dbReference type="EMBL" id="CAB4692291.1"/>
    </source>
</evidence>
<protein>
    <recommendedName>
        <fullName evidence="2">phosphoribosylglycinamide formyltransferase 1</fullName>
        <ecNumber evidence="2">2.1.2.2</ecNumber>
    </recommendedName>
</protein>
<dbReference type="InterPro" id="IPR002376">
    <property type="entry name" value="Formyl_transf_N"/>
</dbReference>
<accession>A0A6J6NZJ0</accession>
<reference evidence="6" key="1">
    <citation type="submission" date="2020-05" db="EMBL/GenBank/DDBJ databases">
        <authorList>
            <person name="Chiriac C."/>
            <person name="Salcher M."/>
            <person name="Ghai R."/>
            <person name="Kavagutti S V."/>
        </authorList>
    </citation>
    <scope>NUCLEOTIDE SEQUENCE</scope>
</reference>
<feature type="domain" description="Formyl transferase N-terminal" evidence="5">
    <location>
        <begin position="4"/>
        <end position="188"/>
    </location>
</feature>
<dbReference type="HAMAP" id="MF_01930">
    <property type="entry name" value="PurN"/>
    <property type="match status" value="1"/>
</dbReference>
<dbReference type="EC" id="2.1.2.2" evidence="2"/>
<name>A0A6J6NZJ0_9ZZZZ</name>
<evidence type="ECO:0000256" key="2">
    <source>
        <dbReference type="ARBA" id="ARBA00012254"/>
    </source>
</evidence>
<comment type="pathway">
    <text evidence="1">Purine metabolism; IMP biosynthesis via de novo pathway; N(2)-formyl-N(1)-(5-phospho-D-ribosyl)glycinamide from N(1)-(5-phospho-D-ribosyl)glycinamide (10-formyl THF route): step 1/1.</text>
</comment>
<sequence>MTVRIVVLASGNGSNLQALLHASADGRLNANIVAVVSNNAEAFAHTRAANSGVPSLSVTKLPGETREQYDTRLGEAVAAFQPHFVVLAGWMRILTMAFLSNFPNQVINLHPALPGEFPGTHSIERALAEHKQSGLARTGVMVHYVPDERVDEGDVIASVEVPINPLDSLETLEARVHAAEHALLVQALQQLAQEQARNTPAAPNQ</sequence>
<dbReference type="NCBIfam" id="TIGR00639">
    <property type="entry name" value="PurN"/>
    <property type="match status" value="1"/>
</dbReference>
<evidence type="ECO:0000259" key="5">
    <source>
        <dbReference type="Pfam" id="PF00551"/>
    </source>
</evidence>
<dbReference type="AlphaFoldDB" id="A0A6J6NZJ0"/>
<evidence type="ECO:0000256" key="4">
    <source>
        <dbReference type="ARBA" id="ARBA00022755"/>
    </source>
</evidence>